<feature type="transmembrane region" description="Helical" evidence="1">
    <location>
        <begin position="303"/>
        <end position="323"/>
    </location>
</feature>
<feature type="transmembrane region" description="Helical" evidence="1">
    <location>
        <begin position="230"/>
        <end position="259"/>
    </location>
</feature>
<feature type="transmembrane region" description="Helical" evidence="1">
    <location>
        <begin position="388"/>
        <end position="406"/>
    </location>
</feature>
<dbReference type="AlphaFoldDB" id="A0A810L8W2"/>
<evidence type="ECO:0000313" key="3">
    <source>
        <dbReference type="Proteomes" id="UP000680750"/>
    </source>
</evidence>
<reference evidence="2" key="1">
    <citation type="submission" date="2020-08" db="EMBL/GenBank/DDBJ databases">
        <title>Whole genome shotgun sequence of Actinocatenispora sera NBRC 101916.</title>
        <authorList>
            <person name="Komaki H."/>
            <person name="Tamura T."/>
        </authorList>
    </citation>
    <scope>NUCLEOTIDE SEQUENCE</scope>
    <source>
        <strain evidence="2">NBRC 101916</strain>
    </source>
</reference>
<keyword evidence="1" id="KW-1133">Transmembrane helix</keyword>
<feature type="transmembrane region" description="Helical" evidence="1">
    <location>
        <begin position="266"/>
        <end position="291"/>
    </location>
</feature>
<keyword evidence="1" id="KW-0812">Transmembrane</keyword>
<feature type="transmembrane region" description="Helical" evidence="1">
    <location>
        <begin position="182"/>
        <end position="210"/>
    </location>
</feature>
<feature type="transmembrane region" description="Helical" evidence="1">
    <location>
        <begin position="335"/>
        <end position="353"/>
    </location>
</feature>
<dbReference type="OrthoDB" id="5175362at2"/>
<organism evidence="2 3">
    <name type="scientific">Actinocatenispora sera</name>
    <dbReference type="NCBI Taxonomy" id="390989"/>
    <lineage>
        <taxon>Bacteria</taxon>
        <taxon>Bacillati</taxon>
        <taxon>Actinomycetota</taxon>
        <taxon>Actinomycetes</taxon>
        <taxon>Micromonosporales</taxon>
        <taxon>Micromonosporaceae</taxon>
        <taxon>Actinocatenispora</taxon>
    </lineage>
</organism>
<protein>
    <recommendedName>
        <fullName evidence="4">Glycosyltransferase RgtA/B/C/D-like domain-containing protein</fullName>
    </recommendedName>
</protein>
<keyword evidence="1" id="KW-0472">Membrane</keyword>
<sequence>MTDSERPARRDRTATDLGGWLLLVALGLAAVALAGTPAGGAVPPVLAGYRFAPSPWLAAAAALAAAAIGGQAVLARLARRPPFIAVQAVAYLAALGWALALGAGRRHAPANPVTGGPLDYLHEFVDRHAVGGRPPGAGLLLWAIDALGLPGTLTVTALGALTVPLLLGAARNICGDTPARGFAPVLVLAPYGALVAGATDGVAAALGAGLVAAGARASDRGRTGWPATGWALLAGLLLGLAALFSYPAVWLGGSVVLLYFARRRAFLNLATGLGALVLPVVATAGGYAWTAGLVAARGSAGPALWWGGIGLVTLLMLTGPPVVASLRKVRNTPGWPGLVGAGVAVAFTVLGGFAGPDVATAWLPFFGWATIAVTAPRTQAGPPVPVPLLLTGSGALVGLLVAAGTTA</sequence>
<feature type="transmembrane region" description="Helical" evidence="1">
    <location>
        <begin position="56"/>
        <end position="75"/>
    </location>
</feature>
<evidence type="ECO:0008006" key="4">
    <source>
        <dbReference type="Google" id="ProtNLM"/>
    </source>
</evidence>
<name>A0A810L8W2_9ACTN</name>
<evidence type="ECO:0000313" key="2">
    <source>
        <dbReference type="EMBL" id="BCJ30756.1"/>
    </source>
</evidence>
<evidence type="ECO:0000256" key="1">
    <source>
        <dbReference type="SAM" id="Phobius"/>
    </source>
</evidence>
<accession>A0A810L8W2</accession>
<dbReference type="KEGG" id="aser:Asera_48640"/>
<dbReference type="RefSeq" id="WP_084132052.1">
    <property type="nucleotide sequence ID" value="NZ_AP023354.1"/>
</dbReference>
<gene>
    <name evidence="2" type="ORF">Asera_48640</name>
</gene>
<dbReference type="EMBL" id="AP023354">
    <property type="protein sequence ID" value="BCJ30756.1"/>
    <property type="molecule type" value="Genomic_DNA"/>
</dbReference>
<feature type="transmembrane region" description="Helical" evidence="1">
    <location>
        <begin position="147"/>
        <end position="170"/>
    </location>
</feature>
<proteinExistence type="predicted"/>
<keyword evidence="3" id="KW-1185">Reference proteome</keyword>
<dbReference type="Proteomes" id="UP000680750">
    <property type="component" value="Chromosome"/>
</dbReference>
<feature type="transmembrane region" description="Helical" evidence="1">
    <location>
        <begin position="82"/>
        <end position="103"/>
    </location>
</feature>